<evidence type="ECO:0000313" key="2">
    <source>
        <dbReference type="EMBL" id="GIH18292.1"/>
    </source>
</evidence>
<organism evidence="2 3">
    <name type="scientific">Rugosimonospora africana</name>
    <dbReference type="NCBI Taxonomy" id="556532"/>
    <lineage>
        <taxon>Bacteria</taxon>
        <taxon>Bacillati</taxon>
        <taxon>Actinomycetota</taxon>
        <taxon>Actinomycetes</taxon>
        <taxon>Micromonosporales</taxon>
        <taxon>Micromonosporaceae</taxon>
        <taxon>Rugosimonospora</taxon>
    </lineage>
</organism>
<dbReference type="Proteomes" id="UP000642748">
    <property type="component" value="Unassembled WGS sequence"/>
</dbReference>
<dbReference type="EMBL" id="BONZ01000066">
    <property type="protein sequence ID" value="GIH18292.1"/>
    <property type="molecule type" value="Genomic_DNA"/>
</dbReference>
<gene>
    <name evidence="2" type="ORF">Raf01_64640</name>
</gene>
<keyword evidence="3" id="KW-1185">Reference proteome</keyword>
<accession>A0A8J3QY63</accession>
<feature type="region of interest" description="Disordered" evidence="1">
    <location>
        <begin position="1"/>
        <end position="61"/>
    </location>
</feature>
<sequence>MTYWRETAGNGGARKRTAAGDHRVRNTRGARRRRAERGGMRGPAVTTRVGETAGAAKWRAA</sequence>
<reference evidence="2" key="1">
    <citation type="submission" date="2021-01" db="EMBL/GenBank/DDBJ databases">
        <title>Whole genome shotgun sequence of Rugosimonospora africana NBRC 104875.</title>
        <authorList>
            <person name="Komaki H."/>
            <person name="Tamura T."/>
        </authorList>
    </citation>
    <scope>NUCLEOTIDE SEQUENCE</scope>
    <source>
        <strain evidence="2">NBRC 104875</strain>
    </source>
</reference>
<evidence type="ECO:0000256" key="1">
    <source>
        <dbReference type="SAM" id="MobiDB-lite"/>
    </source>
</evidence>
<evidence type="ECO:0000313" key="3">
    <source>
        <dbReference type="Proteomes" id="UP000642748"/>
    </source>
</evidence>
<proteinExistence type="predicted"/>
<feature type="compositionally biased region" description="Basic residues" evidence="1">
    <location>
        <begin position="25"/>
        <end position="35"/>
    </location>
</feature>
<name>A0A8J3QY63_9ACTN</name>
<protein>
    <submittedName>
        <fullName evidence="2">Uncharacterized protein</fullName>
    </submittedName>
</protein>
<dbReference type="AlphaFoldDB" id="A0A8J3QY63"/>
<comment type="caution">
    <text evidence="2">The sequence shown here is derived from an EMBL/GenBank/DDBJ whole genome shotgun (WGS) entry which is preliminary data.</text>
</comment>